<gene>
    <name evidence="1" type="ORF">IWQ62_000350</name>
</gene>
<name>A0A9W8E9R2_9FUNG</name>
<dbReference type="AlphaFoldDB" id="A0A9W8E9R2"/>
<keyword evidence="2" id="KW-1185">Reference proteome</keyword>
<evidence type="ECO:0000313" key="1">
    <source>
        <dbReference type="EMBL" id="KAJ1969852.1"/>
    </source>
</evidence>
<reference evidence="1" key="1">
    <citation type="submission" date="2022-07" db="EMBL/GenBank/DDBJ databases">
        <title>Phylogenomic reconstructions and comparative analyses of Kickxellomycotina fungi.</title>
        <authorList>
            <person name="Reynolds N.K."/>
            <person name="Stajich J.E."/>
            <person name="Barry K."/>
            <person name="Grigoriev I.V."/>
            <person name="Crous P."/>
            <person name="Smith M.E."/>
        </authorList>
    </citation>
    <scope>NUCLEOTIDE SEQUENCE</scope>
    <source>
        <strain evidence="1">RSA 1196</strain>
    </source>
</reference>
<proteinExistence type="predicted"/>
<dbReference type="Proteomes" id="UP001150925">
    <property type="component" value="Unassembled WGS sequence"/>
</dbReference>
<evidence type="ECO:0000313" key="2">
    <source>
        <dbReference type="Proteomes" id="UP001150925"/>
    </source>
</evidence>
<organism evidence="1 2">
    <name type="scientific">Dispira parvispora</name>
    <dbReference type="NCBI Taxonomy" id="1520584"/>
    <lineage>
        <taxon>Eukaryota</taxon>
        <taxon>Fungi</taxon>
        <taxon>Fungi incertae sedis</taxon>
        <taxon>Zoopagomycota</taxon>
        <taxon>Kickxellomycotina</taxon>
        <taxon>Dimargaritomycetes</taxon>
        <taxon>Dimargaritales</taxon>
        <taxon>Dimargaritaceae</taxon>
        <taxon>Dispira</taxon>
    </lineage>
</organism>
<comment type="caution">
    <text evidence="1">The sequence shown here is derived from an EMBL/GenBank/DDBJ whole genome shotgun (WGS) entry which is preliminary data.</text>
</comment>
<accession>A0A9W8E9R2</accession>
<dbReference type="InterPro" id="IPR035940">
    <property type="entry name" value="CAP_sf"/>
</dbReference>
<dbReference type="EMBL" id="JANBPY010000018">
    <property type="protein sequence ID" value="KAJ1969852.1"/>
    <property type="molecule type" value="Genomic_DNA"/>
</dbReference>
<sequence length="145" mass="16396">MEVDNGLYTIIRPSSKHRYPVHLYTVLYQQWATVNAGSSNKAQSTAASSNDGMLCKFDALLKSIRSRHHAQSKQPIYIDANLVNVAQYQANYMEQVGYQTHDNDIDYKGRLRKFGVKYVQASENVFDHAESVEKAMSAFERSGGK</sequence>
<dbReference type="Gene3D" id="3.40.33.10">
    <property type="entry name" value="CAP"/>
    <property type="match status" value="1"/>
</dbReference>
<protein>
    <submittedName>
        <fullName evidence="1">Uncharacterized protein</fullName>
    </submittedName>
</protein>